<feature type="compositionally biased region" description="Basic and acidic residues" evidence="1">
    <location>
        <begin position="362"/>
        <end position="380"/>
    </location>
</feature>
<feature type="compositionally biased region" description="Basic residues" evidence="1">
    <location>
        <begin position="402"/>
        <end position="411"/>
    </location>
</feature>
<protein>
    <submittedName>
        <fullName evidence="2">Uncharacterized protein</fullName>
    </submittedName>
</protein>
<comment type="caution">
    <text evidence="2">The sequence shown here is derived from an EMBL/GenBank/DDBJ whole genome shotgun (WGS) entry which is preliminary data.</text>
</comment>
<gene>
    <name evidence="2" type="ORF">TcWFU_007487</name>
</gene>
<evidence type="ECO:0000313" key="2">
    <source>
        <dbReference type="EMBL" id="KAL5109213.1"/>
    </source>
</evidence>
<accession>A0ABR4QI37</accession>
<keyword evidence="3" id="KW-1185">Reference proteome</keyword>
<feature type="compositionally biased region" description="Basic and acidic residues" evidence="1">
    <location>
        <begin position="11"/>
        <end position="21"/>
    </location>
</feature>
<feature type="compositionally biased region" description="Basic and acidic residues" evidence="1">
    <location>
        <begin position="309"/>
        <end position="330"/>
    </location>
</feature>
<reference evidence="2 3" key="1">
    <citation type="journal article" date="2022" name="Front. Cell. Infect. Microbiol.">
        <title>The Genomes of Two Strains of Taenia crassiceps the Animal Model for the Study of Human Cysticercosis.</title>
        <authorList>
            <person name="Bobes R.J."/>
            <person name="Estrada K."/>
            <person name="Rios-Valencia D.G."/>
            <person name="Calderon-Gallegos A."/>
            <person name="de la Torre P."/>
            <person name="Carrero J.C."/>
            <person name="Sanchez-Flores A."/>
            <person name="Laclette J.P."/>
        </authorList>
    </citation>
    <scope>NUCLEOTIDE SEQUENCE [LARGE SCALE GENOMIC DNA]</scope>
    <source>
        <strain evidence="2">WFUcys</strain>
    </source>
</reference>
<feature type="compositionally biased region" description="Basic and acidic residues" evidence="1">
    <location>
        <begin position="260"/>
        <end position="272"/>
    </location>
</feature>
<evidence type="ECO:0000256" key="1">
    <source>
        <dbReference type="SAM" id="MobiDB-lite"/>
    </source>
</evidence>
<feature type="region of interest" description="Disordered" evidence="1">
    <location>
        <begin position="178"/>
        <end position="447"/>
    </location>
</feature>
<proteinExistence type="predicted"/>
<dbReference type="Proteomes" id="UP001651158">
    <property type="component" value="Unassembled WGS sequence"/>
</dbReference>
<feature type="compositionally biased region" description="Acidic residues" evidence="1">
    <location>
        <begin position="179"/>
        <end position="188"/>
    </location>
</feature>
<evidence type="ECO:0000313" key="3">
    <source>
        <dbReference type="Proteomes" id="UP001651158"/>
    </source>
</evidence>
<feature type="region of interest" description="Disordered" evidence="1">
    <location>
        <begin position="1"/>
        <end position="115"/>
    </location>
</feature>
<sequence length="447" mass="51456">MPAQAPVMSKRIGDYQYERYDLSGGDSSPRRKEGPAPQQQGGEKKEAKPGQPRRRPQPGQGSDTDSGIYHVRSHTLLQRRQPPARYNRPPRDTYFDKVLNNSEASSEEASENESSYICDDCKMDSAKPYLCRNCRVNAAAGQWKQPRLPKQERNDGYEYVTRRERMVYHAGYCDHRWDDEESVSEEEPVAAAAPPPRRAMSKPPEKPRRQSGTPRGRAPKPQKPDLSDCSYDSEDYYRPQNTKPRKPKAVTPRENNGSANRREPSRTRRDPEYSDLESNDDDNNSEPLAEVPPRRRSGFQGRNHSKKPPHSEGPPRRNKQRYTEVVERRTTTRPSRQNNEDDVKIRRKPVPDDISSESWSEPSEHSENSEETYEHVEHARRPSRRPPKKEHFQYEEEEPQRHQGRPSRPQKAKPQGPPPGATAGRRVASNNEPKLRTMGARTSNNRM</sequence>
<dbReference type="EMBL" id="JAKROA010000003">
    <property type="protein sequence ID" value="KAL5109213.1"/>
    <property type="molecule type" value="Genomic_DNA"/>
</dbReference>
<name>A0ABR4QI37_9CEST</name>
<organism evidence="2 3">
    <name type="scientific">Taenia crassiceps</name>
    <dbReference type="NCBI Taxonomy" id="6207"/>
    <lineage>
        <taxon>Eukaryota</taxon>
        <taxon>Metazoa</taxon>
        <taxon>Spiralia</taxon>
        <taxon>Lophotrochozoa</taxon>
        <taxon>Platyhelminthes</taxon>
        <taxon>Cestoda</taxon>
        <taxon>Eucestoda</taxon>
        <taxon>Cyclophyllidea</taxon>
        <taxon>Taeniidae</taxon>
        <taxon>Taenia</taxon>
    </lineage>
</organism>
<feature type="compositionally biased region" description="Acidic residues" evidence="1">
    <location>
        <begin position="273"/>
        <end position="284"/>
    </location>
</feature>